<protein>
    <submittedName>
        <fullName evidence="2">Uncharacterized protein</fullName>
    </submittedName>
</protein>
<dbReference type="PANTHER" id="PTHR47150">
    <property type="entry name" value="OS12G0169200 PROTEIN"/>
    <property type="match status" value="1"/>
</dbReference>
<accession>A0A6L2MEZ7</accession>
<comment type="caution">
    <text evidence="2">The sequence shown here is derived from an EMBL/GenBank/DDBJ whole genome shotgun (WGS) entry which is preliminary data.</text>
</comment>
<dbReference type="AlphaFoldDB" id="A0A6L2MEZ7"/>
<name>A0A6L2MEZ7_TANCI</name>
<proteinExistence type="predicted"/>
<evidence type="ECO:0000313" key="2">
    <source>
        <dbReference type="EMBL" id="GEU70785.1"/>
    </source>
</evidence>
<dbReference type="EMBL" id="BKCJ010006181">
    <property type="protein sequence ID" value="GEU70785.1"/>
    <property type="molecule type" value="Genomic_DNA"/>
</dbReference>
<dbReference type="PANTHER" id="PTHR47150:SF6">
    <property type="entry name" value="OS01G0872900 PROTEIN"/>
    <property type="match status" value="1"/>
</dbReference>
<organism evidence="2">
    <name type="scientific">Tanacetum cinerariifolium</name>
    <name type="common">Dalmatian daisy</name>
    <name type="synonym">Chrysanthemum cinerariifolium</name>
    <dbReference type="NCBI Taxonomy" id="118510"/>
    <lineage>
        <taxon>Eukaryota</taxon>
        <taxon>Viridiplantae</taxon>
        <taxon>Streptophyta</taxon>
        <taxon>Embryophyta</taxon>
        <taxon>Tracheophyta</taxon>
        <taxon>Spermatophyta</taxon>
        <taxon>Magnoliopsida</taxon>
        <taxon>eudicotyledons</taxon>
        <taxon>Gunneridae</taxon>
        <taxon>Pentapetalae</taxon>
        <taxon>asterids</taxon>
        <taxon>campanulids</taxon>
        <taxon>Asterales</taxon>
        <taxon>Asteraceae</taxon>
        <taxon>Asteroideae</taxon>
        <taxon>Anthemideae</taxon>
        <taxon>Anthemidinae</taxon>
        <taxon>Tanacetum</taxon>
    </lineage>
</organism>
<evidence type="ECO:0000256" key="1">
    <source>
        <dbReference type="SAM" id="MobiDB-lite"/>
    </source>
</evidence>
<gene>
    <name evidence="2" type="ORF">Tci_042763</name>
</gene>
<reference evidence="2" key="1">
    <citation type="journal article" date="2019" name="Sci. Rep.">
        <title>Draft genome of Tanacetum cinerariifolium, the natural source of mosquito coil.</title>
        <authorList>
            <person name="Yamashiro T."/>
            <person name="Shiraishi A."/>
            <person name="Satake H."/>
            <person name="Nakayama K."/>
        </authorList>
    </citation>
    <scope>NUCLEOTIDE SEQUENCE</scope>
</reference>
<feature type="region of interest" description="Disordered" evidence="1">
    <location>
        <begin position="34"/>
        <end position="55"/>
    </location>
</feature>
<sequence>MDPNTFDNYDIYFQNDVERYIQSYEAYEQFLDMSNQEARGSGSSPKKKRKYIPRERDEVEQRLLDDYFGEDGTHPKYSEEYFRRREDCTGRASIGLIMKCTSVIPQLAYCTTPDAFDE</sequence>